<sequence>MALSAAQPSPASLRFESLLRPHRVSIVGRTASVRGLGLGLHPMHHRSSRDRSIFSFAASHEESEPSEIEGGEGEE</sequence>
<evidence type="ECO:0000256" key="1">
    <source>
        <dbReference type="SAM" id="MobiDB-lite"/>
    </source>
</evidence>
<protein>
    <submittedName>
        <fullName evidence="2">Uncharacterized protein</fullName>
    </submittedName>
</protein>
<organism evidence="2 3">
    <name type="scientific">Nyssa sinensis</name>
    <dbReference type="NCBI Taxonomy" id="561372"/>
    <lineage>
        <taxon>Eukaryota</taxon>
        <taxon>Viridiplantae</taxon>
        <taxon>Streptophyta</taxon>
        <taxon>Embryophyta</taxon>
        <taxon>Tracheophyta</taxon>
        <taxon>Spermatophyta</taxon>
        <taxon>Magnoliopsida</taxon>
        <taxon>eudicotyledons</taxon>
        <taxon>Gunneridae</taxon>
        <taxon>Pentapetalae</taxon>
        <taxon>asterids</taxon>
        <taxon>Cornales</taxon>
        <taxon>Nyssaceae</taxon>
        <taxon>Nyssa</taxon>
    </lineage>
</organism>
<feature type="compositionally biased region" description="Acidic residues" evidence="1">
    <location>
        <begin position="64"/>
        <end position="75"/>
    </location>
</feature>
<name>A0A5J4ZJV7_9ASTE</name>
<evidence type="ECO:0000313" key="3">
    <source>
        <dbReference type="Proteomes" id="UP000325577"/>
    </source>
</evidence>
<feature type="region of interest" description="Disordered" evidence="1">
    <location>
        <begin position="52"/>
        <end position="75"/>
    </location>
</feature>
<gene>
    <name evidence="2" type="ORF">F0562_017823</name>
</gene>
<dbReference type="EMBL" id="CM018051">
    <property type="protein sequence ID" value="KAA8517547.1"/>
    <property type="molecule type" value="Genomic_DNA"/>
</dbReference>
<proteinExistence type="predicted"/>
<dbReference type="Proteomes" id="UP000325577">
    <property type="component" value="Linkage Group LG8"/>
</dbReference>
<reference evidence="2 3" key="1">
    <citation type="submission" date="2019-09" db="EMBL/GenBank/DDBJ databases">
        <title>A chromosome-level genome assembly of the Chinese tupelo Nyssa sinensis.</title>
        <authorList>
            <person name="Yang X."/>
            <person name="Kang M."/>
            <person name="Yang Y."/>
            <person name="Xiong H."/>
            <person name="Wang M."/>
            <person name="Zhang Z."/>
            <person name="Wang Z."/>
            <person name="Wu H."/>
            <person name="Ma T."/>
            <person name="Liu J."/>
            <person name="Xi Z."/>
        </authorList>
    </citation>
    <scope>NUCLEOTIDE SEQUENCE [LARGE SCALE GENOMIC DNA]</scope>
    <source>
        <strain evidence="2">J267</strain>
        <tissue evidence="2">Leaf</tissue>
    </source>
</reference>
<accession>A0A5J4ZJV7</accession>
<evidence type="ECO:0000313" key="2">
    <source>
        <dbReference type="EMBL" id="KAA8517547.1"/>
    </source>
</evidence>
<keyword evidence="3" id="KW-1185">Reference proteome</keyword>
<dbReference type="AlphaFoldDB" id="A0A5J4ZJV7"/>